<evidence type="ECO:0000256" key="6">
    <source>
        <dbReference type="RuleBase" id="RU000481"/>
    </source>
</evidence>
<evidence type="ECO:0000256" key="5">
    <source>
        <dbReference type="ARBA" id="ARBA00022898"/>
    </source>
</evidence>
<dbReference type="InterPro" id="IPR015424">
    <property type="entry name" value="PyrdxlP-dep_Trfase"/>
</dbReference>
<evidence type="ECO:0000256" key="4">
    <source>
        <dbReference type="ARBA" id="ARBA00022679"/>
    </source>
</evidence>
<comment type="similarity">
    <text evidence="2 6">Belongs to the class-I pyridoxal-phosphate-dependent aminotransferase family.</text>
</comment>
<name>A0A7C5RSA6_THERO</name>
<protein>
    <recommendedName>
        <fullName evidence="6">Aminotransferase</fullName>
        <ecNumber evidence="6">2.6.1.-</ecNumber>
    </recommendedName>
</protein>
<dbReference type="InterPro" id="IPR015422">
    <property type="entry name" value="PyrdxlP-dep_Trfase_small"/>
</dbReference>
<dbReference type="EMBL" id="DRWX01000116">
    <property type="protein sequence ID" value="HHM96024.1"/>
    <property type="molecule type" value="Genomic_DNA"/>
</dbReference>
<dbReference type="InterPro" id="IPR050596">
    <property type="entry name" value="AspAT/PAT-like"/>
</dbReference>
<dbReference type="AlphaFoldDB" id="A0A7C5RSA6"/>
<dbReference type="InterPro" id="IPR004839">
    <property type="entry name" value="Aminotransferase_I/II_large"/>
</dbReference>
<evidence type="ECO:0000256" key="1">
    <source>
        <dbReference type="ARBA" id="ARBA00001933"/>
    </source>
</evidence>
<dbReference type="FunFam" id="3.40.640.10:FF:000033">
    <property type="entry name" value="Aspartate aminotransferase"/>
    <property type="match status" value="1"/>
</dbReference>
<reference evidence="8" key="1">
    <citation type="journal article" date="2020" name="mSystems">
        <title>Genome- and Community-Level Interaction Insights into Carbon Utilization and Element Cycling Functions of Hydrothermarchaeota in Hydrothermal Sediment.</title>
        <authorList>
            <person name="Zhou Z."/>
            <person name="Liu Y."/>
            <person name="Xu W."/>
            <person name="Pan J."/>
            <person name="Luo Z.H."/>
            <person name="Li M."/>
        </authorList>
    </citation>
    <scope>NUCLEOTIDE SEQUENCE [LARGE SCALE GENOMIC DNA]</scope>
    <source>
        <strain evidence="8">SpSt-1065</strain>
    </source>
</reference>
<dbReference type="SUPFAM" id="SSF53383">
    <property type="entry name" value="PLP-dependent transferases"/>
    <property type="match status" value="1"/>
</dbReference>
<evidence type="ECO:0000313" key="8">
    <source>
        <dbReference type="EMBL" id="HHM96024.1"/>
    </source>
</evidence>
<evidence type="ECO:0000256" key="3">
    <source>
        <dbReference type="ARBA" id="ARBA00022576"/>
    </source>
</evidence>
<keyword evidence="4 6" id="KW-0808">Transferase</keyword>
<proteinExistence type="inferred from homology"/>
<sequence length="384" mass="41995">MSRLGTESAFEVLARARALEAQGRSIIHLEIGEPDFDTPPHIVEAAVEALRAGDTHYTPAAGLPELRAAIAEEVSKTRGIPVDPEQVVVTPGGKPIMFFTILALAESGAEVIYPDPGFPIYESVIRFAGATPVPLPLREEFGFAFDPAELRRLVTKRTRLVIVNSPHNPTGAVVGREALEELARLAQEFDFMVLSDEIYRRIVYEGEVLSIASLPGMAERTVILDGFSKTYAMTGWRLGYGVAPRWLAEHLVRLAVNCHSCVPGFTQRAGLAALRGPQEPVERMVAEFRRRRDAVVEGLNSLPGVRCTLPAGAFYVFPNITGTGRSAETLARELLEQAGVAALAGTAFGRFGEGYLRLSFANSMENLLEAIERMRRYLLQSYGK</sequence>
<accession>A0A7C5RSA6</accession>
<dbReference type="PROSITE" id="PS00105">
    <property type="entry name" value="AA_TRANSFER_CLASS_1"/>
    <property type="match status" value="1"/>
</dbReference>
<evidence type="ECO:0000259" key="7">
    <source>
        <dbReference type="Pfam" id="PF00155"/>
    </source>
</evidence>
<dbReference type="Gene3D" id="3.90.1150.10">
    <property type="entry name" value="Aspartate Aminotransferase, domain 1"/>
    <property type="match status" value="1"/>
</dbReference>
<comment type="cofactor">
    <cofactor evidence="1 6">
        <name>pyridoxal 5'-phosphate</name>
        <dbReference type="ChEBI" id="CHEBI:597326"/>
    </cofactor>
</comment>
<evidence type="ECO:0000256" key="2">
    <source>
        <dbReference type="ARBA" id="ARBA00007441"/>
    </source>
</evidence>
<gene>
    <name evidence="8" type="ORF">ENM21_02290</name>
</gene>
<dbReference type="GO" id="GO:0006520">
    <property type="term" value="P:amino acid metabolic process"/>
    <property type="evidence" value="ECO:0007669"/>
    <property type="project" value="InterPro"/>
</dbReference>
<dbReference type="CDD" id="cd00609">
    <property type="entry name" value="AAT_like"/>
    <property type="match status" value="1"/>
</dbReference>
<dbReference type="Gene3D" id="3.40.640.10">
    <property type="entry name" value="Type I PLP-dependent aspartate aminotransferase-like (Major domain)"/>
    <property type="match status" value="1"/>
</dbReference>
<comment type="caution">
    <text evidence="8">The sequence shown here is derived from an EMBL/GenBank/DDBJ whole genome shotgun (WGS) entry which is preliminary data.</text>
</comment>
<organism evidence="8">
    <name type="scientific">Thermomicrobium roseum</name>
    <dbReference type="NCBI Taxonomy" id="500"/>
    <lineage>
        <taxon>Bacteria</taxon>
        <taxon>Pseudomonadati</taxon>
        <taxon>Thermomicrobiota</taxon>
        <taxon>Thermomicrobia</taxon>
        <taxon>Thermomicrobiales</taxon>
        <taxon>Thermomicrobiaceae</taxon>
        <taxon>Thermomicrobium</taxon>
    </lineage>
</organism>
<dbReference type="InterPro" id="IPR004838">
    <property type="entry name" value="NHTrfase_class1_PyrdxlP-BS"/>
</dbReference>
<keyword evidence="3 6" id="KW-0032">Aminotransferase</keyword>
<dbReference type="GO" id="GO:0008483">
    <property type="term" value="F:transaminase activity"/>
    <property type="evidence" value="ECO:0007669"/>
    <property type="project" value="UniProtKB-KW"/>
</dbReference>
<dbReference type="Pfam" id="PF00155">
    <property type="entry name" value="Aminotran_1_2"/>
    <property type="match status" value="1"/>
</dbReference>
<dbReference type="GO" id="GO:0030170">
    <property type="term" value="F:pyridoxal phosphate binding"/>
    <property type="evidence" value="ECO:0007669"/>
    <property type="project" value="InterPro"/>
</dbReference>
<dbReference type="EC" id="2.6.1.-" evidence="6"/>
<dbReference type="InterPro" id="IPR015421">
    <property type="entry name" value="PyrdxlP-dep_Trfase_major"/>
</dbReference>
<dbReference type="PANTHER" id="PTHR46383:SF1">
    <property type="entry name" value="ASPARTATE AMINOTRANSFERASE"/>
    <property type="match status" value="1"/>
</dbReference>
<dbReference type="PANTHER" id="PTHR46383">
    <property type="entry name" value="ASPARTATE AMINOTRANSFERASE"/>
    <property type="match status" value="1"/>
</dbReference>
<keyword evidence="5" id="KW-0663">Pyridoxal phosphate</keyword>
<feature type="domain" description="Aminotransferase class I/classII large" evidence="7">
    <location>
        <begin position="26"/>
        <end position="373"/>
    </location>
</feature>